<reference evidence="1 2" key="1">
    <citation type="submission" date="2018-01" db="EMBL/GenBank/DDBJ databases">
        <title>Whole genome sequencing of Histamine producing bacteria.</title>
        <authorList>
            <person name="Butler K."/>
        </authorList>
    </citation>
    <scope>NUCLEOTIDE SEQUENCE [LARGE SCALE GENOMIC DNA]</scope>
    <source>
        <strain evidence="1 2">DSM 100436</strain>
    </source>
</reference>
<name>A0A2T3N7Q1_9GAMM</name>
<sequence length="53" mass="6228">MDNFRPLHNKLLKTDYQRSAILVLVWYRVYGGLFEFRGSVASHLAGRYVLIEN</sequence>
<dbReference type="EMBL" id="PYMA01000037">
    <property type="protein sequence ID" value="PSW08904.1"/>
    <property type="molecule type" value="Genomic_DNA"/>
</dbReference>
<gene>
    <name evidence="1" type="ORF">C9I98_26220</name>
</gene>
<accession>A0A2T3N7Q1</accession>
<evidence type="ECO:0000313" key="1">
    <source>
        <dbReference type="EMBL" id="PSW08904.1"/>
    </source>
</evidence>
<dbReference type="Proteomes" id="UP000241771">
    <property type="component" value="Unassembled WGS sequence"/>
</dbReference>
<keyword evidence="2" id="KW-1185">Reference proteome</keyword>
<dbReference type="AlphaFoldDB" id="A0A2T3N7Q1"/>
<proteinExistence type="predicted"/>
<organism evidence="1 2">
    <name type="scientific">Photobacterium sanctipauli</name>
    <dbReference type="NCBI Taxonomy" id="1342794"/>
    <lineage>
        <taxon>Bacteria</taxon>
        <taxon>Pseudomonadati</taxon>
        <taxon>Pseudomonadota</taxon>
        <taxon>Gammaproteobacteria</taxon>
        <taxon>Vibrionales</taxon>
        <taxon>Vibrionaceae</taxon>
        <taxon>Photobacterium</taxon>
    </lineage>
</organism>
<evidence type="ECO:0000313" key="2">
    <source>
        <dbReference type="Proteomes" id="UP000241771"/>
    </source>
</evidence>
<comment type="caution">
    <text evidence="1">The sequence shown here is derived from an EMBL/GenBank/DDBJ whole genome shotgun (WGS) entry which is preliminary data.</text>
</comment>
<protein>
    <submittedName>
        <fullName evidence="1">DUF3265 domain-containing protein</fullName>
    </submittedName>
</protein>